<evidence type="ECO:0000259" key="4">
    <source>
        <dbReference type="PROSITE" id="PS50850"/>
    </source>
</evidence>
<reference evidence="5 6" key="1">
    <citation type="journal article" date="2016" name="Mol. Biol. Evol.">
        <title>Comparative Genomics of Early-Diverging Mushroom-Forming Fungi Provides Insights into the Origins of Lignocellulose Decay Capabilities.</title>
        <authorList>
            <person name="Nagy L.G."/>
            <person name="Riley R."/>
            <person name="Tritt A."/>
            <person name="Adam C."/>
            <person name="Daum C."/>
            <person name="Floudas D."/>
            <person name="Sun H."/>
            <person name="Yadav J.S."/>
            <person name="Pangilinan J."/>
            <person name="Larsson K.H."/>
            <person name="Matsuura K."/>
            <person name="Barry K."/>
            <person name="Labutti K."/>
            <person name="Kuo R."/>
            <person name="Ohm R.A."/>
            <person name="Bhattacharya S.S."/>
            <person name="Shirouzu T."/>
            <person name="Yoshinaga Y."/>
            <person name="Martin F.M."/>
            <person name="Grigoriev I.V."/>
            <person name="Hibbett D.S."/>
        </authorList>
    </citation>
    <scope>NUCLEOTIDE SEQUENCE [LARGE SCALE GENOMIC DNA]</scope>
    <source>
        <strain evidence="5 6">HHB12733</strain>
    </source>
</reference>
<evidence type="ECO:0000256" key="2">
    <source>
        <dbReference type="ARBA" id="ARBA00006727"/>
    </source>
</evidence>
<keyword evidence="6" id="KW-1185">Reference proteome</keyword>
<evidence type="ECO:0000313" key="5">
    <source>
        <dbReference type="EMBL" id="KZT57502.1"/>
    </source>
</evidence>
<sequence length="364" mass="39206">MDIATIELSELRHQPDSAAPTQEVLPDTAVVASELAPVDRGRDAWTFVASSFILETFLWGFAFCFGIFQNYLVSNPASPFYGSSNTAISIIGTCSLAVQYGFGFFPVMPIFSLYPHHVKTMLWSSLGVACGALVLSSFATKIWHLILLQGVVLGAAGGALYGPVLLWLPEWFVERRGLAGGIIFAGTGIGGGLFPVLLGTLLERTGFRWTMRIWAGLVTVFAGTALWVVKPRIRPSRARGARMAPVDWSFFKNRTFAVVGMTVFIQALAFFPVSLYLPAYTASLGLPAVDGQLVLSTFNIFSVLGQVIFGYLCDKVSYSQVILISSVGSALAAYLLWGFARNLSLVFAFVVVFGTLGGGFSSIG</sequence>
<dbReference type="InterPro" id="IPR020846">
    <property type="entry name" value="MFS_dom"/>
</dbReference>
<dbReference type="SUPFAM" id="SSF103473">
    <property type="entry name" value="MFS general substrate transporter"/>
    <property type="match status" value="1"/>
</dbReference>
<dbReference type="PANTHER" id="PTHR11360">
    <property type="entry name" value="MONOCARBOXYLATE TRANSPORTER"/>
    <property type="match status" value="1"/>
</dbReference>
<feature type="transmembrane region" description="Helical" evidence="3">
    <location>
        <begin position="88"/>
        <end position="108"/>
    </location>
</feature>
<feature type="transmembrane region" description="Helical" evidence="3">
    <location>
        <begin position="343"/>
        <end position="363"/>
    </location>
</feature>
<dbReference type="GO" id="GO:0022857">
    <property type="term" value="F:transmembrane transporter activity"/>
    <property type="evidence" value="ECO:0007669"/>
    <property type="project" value="InterPro"/>
</dbReference>
<feature type="transmembrane region" description="Helical" evidence="3">
    <location>
        <begin position="250"/>
        <end position="273"/>
    </location>
</feature>
<feature type="transmembrane region" description="Helical" evidence="3">
    <location>
        <begin position="120"/>
        <end position="139"/>
    </location>
</feature>
<dbReference type="InterPro" id="IPR036259">
    <property type="entry name" value="MFS_trans_sf"/>
</dbReference>
<keyword evidence="3" id="KW-1133">Transmembrane helix</keyword>
<feature type="transmembrane region" description="Helical" evidence="3">
    <location>
        <begin position="293"/>
        <end position="313"/>
    </location>
</feature>
<keyword evidence="3" id="KW-0812">Transmembrane</keyword>
<dbReference type="AlphaFoldDB" id="A0A165G201"/>
<feature type="transmembrane region" description="Helical" evidence="3">
    <location>
        <begin position="145"/>
        <end position="166"/>
    </location>
</feature>
<gene>
    <name evidence="5" type="ORF">CALCODRAFT_496144</name>
</gene>
<dbReference type="InterPro" id="IPR011701">
    <property type="entry name" value="MFS"/>
</dbReference>
<accession>A0A165G201</accession>
<dbReference type="Gene3D" id="1.20.1250.20">
    <property type="entry name" value="MFS general substrate transporter like domains"/>
    <property type="match status" value="2"/>
</dbReference>
<dbReference type="PROSITE" id="PS50850">
    <property type="entry name" value="MFS"/>
    <property type="match status" value="1"/>
</dbReference>
<feature type="transmembrane region" description="Helical" evidence="3">
    <location>
        <begin position="44"/>
        <end position="68"/>
    </location>
</feature>
<dbReference type="GO" id="GO:0016020">
    <property type="term" value="C:membrane"/>
    <property type="evidence" value="ECO:0007669"/>
    <property type="project" value="UniProtKB-SubCell"/>
</dbReference>
<dbReference type="Proteomes" id="UP000076842">
    <property type="component" value="Unassembled WGS sequence"/>
</dbReference>
<organism evidence="5 6">
    <name type="scientific">Calocera cornea HHB12733</name>
    <dbReference type="NCBI Taxonomy" id="1353952"/>
    <lineage>
        <taxon>Eukaryota</taxon>
        <taxon>Fungi</taxon>
        <taxon>Dikarya</taxon>
        <taxon>Basidiomycota</taxon>
        <taxon>Agaricomycotina</taxon>
        <taxon>Dacrymycetes</taxon>
        <taxon>Dacrymycetales</taxon>
        <taxon>Dacrymycetaceae</taxon>
        <taxon>Calocera</taxon>
    </lineage>
</organism>
<evidence type="ECO:0000256" key="1">
    <source>
        <dbReference type="ARBA" id="ARBA00004141"/>
    </source>
</evidence>
<protein>
    <submittedName>
        <fullName evidence="5">MFS general substrate transporter</fullName>
    </submittedName>
</protein>
<dbReference type="OrthoDB" id="2213137at2759"/>
<dbReference type="InParanoid" id="A0A165G201"/>
<feature type="transmembrane region" description="Helical" evidence="3">
    <location>
        <begin position="178"/>
        <end position="197"/>
    </location>
</feature>
<keyword evidence="3" id="KW-0472">Membrane</keyword>
<evidence type="ECO:0000256" key="3">
    <source>
        <dbReference type="SAM" id="Phobius"/>
    </source>
</evidence>
<feature type="transmembrane region" description="Helical" evidence="3">
    <location>
        <begin position="209"/>
        <end position="229"/>
    </location>
</feature>
<dbReference type="EMBL" id="KV423963">
    <property type="protein sequence ID" value="KZT57502.1"/>
    <property type="molecule type" value="Genomic_DNA"/>
</dbReference>
<evidence type="ECO:0000313" key="6">
    <source>
        <dbReference type="Proteomes" id="UP000076842"/>
    </source>
</evidence>
<name>A0A165G201_9BASI</name>
<comment type="subcellular location">
    <subcellularLocation>
        <location evidence="1">Membrane</location>
        <topology evidence="1">Multi-pass membrane protein</topology>
    </subcellularLocation>
</comment>
<dbReference type="PANTHER" id="PTHR11360:SF287">
    <property type="entry name" value="MFS MONOCARBOXYLATE TRANSPORTER"/>
    <property type="match status" value="1"/>
</dbReference>
<proteinExistence type="inferred from homology"/>
<feature type="non-terminal residue" evidence="5">
    <location>
        <position position="364"/>
    </location>
</feature>
<comment type="similarity">
    <text evidence="2">Belongs to the major facilitator superfamily. Monocarboxylate porter (TC 2.A.1.13) family.</text>
</comment>
<feature type="domain" description="Major facilitator superfamily (MFS) profile" evidence="4">
    <location>
        <begin position="255"/>
        <end position="364"/>
    </location>
</feature>
<dbReference type="Pfam" id="PF07690">
    <property type="entry name" value="MFS_1"/>
    <property type="match status" value="1"/>
</dbReference>
<dbReference type="InterPro" id="IPR050327">
    <property type="entry name" value="Proton-linked_MCT"/>
</dbReference>
<feature type="transmembrane region" description="Helical" evidence="3">
    <location>
        <begin position="320"/>
        <end position="337"/>
    </location>
</feature>